<dbReference type="Proteomes" id="UP000595140">
    <property type="component" value="Unassembled WGS sequence"/>
</dbReference>
<organism evidence="2 3">
    <name type="scientific">Cuscuta campestris</name>
    <dbReference type="NCBI Taxonomy" id="132261"/>
    <lineage>
        <taxon>Eukaryota</taxon>
        <taxon>Viridiplantae</taxon>
        <taxon>Streptophyta</taxon>
        <taxon>Embryophyta</taxon>
        <taxon>Tracheophyta</taxon>
        <taxon>Spermatophyta</taxon>
        <taxon>Magnoliopsida</taxon>
        <taxon>eudicotyledons</taxon>
        <taxon>Gunneridae</taxon>
        <taxon>Pentapetalae</taxon>
        <taxon>asterids</taxon>
        <taxon>lamiids</taxon>
        <taxon>Solanales</taxon>
        <taxon>Convolvulaceae</taxon>
        <taxon>Cuscuteae</taxon>
        <taxon>Cuscuta</taxon>
        <taxon>Cuscuta subgen. Grammica</taxon>
        <taxon>Cuscuta sect. Cleistogrammica</taxon>
    </lineage>
</organism>
<evidence type="ECO:0000313" key="2">
    <source>
        <dbReference type="EMBL" id="VFQ89410.1"/>
    </source>
</evidence>
<sequence length="181" mass="19930">MKGHPGTGKTTLSRSLARLLNLPLLDKDHFRDCTQAIQLALLSHSTPAAAADLLNELSYEAMWTVAQAQLDLGLGVILDSPLSNRARLDRLLGLATRFGARVAVVECRPKDEAEWRRRVEARAGSSCNKPSTWQDIECLMERYGGCWDYDVGDDDVVSMVVDTTAPFVAKDLVSSLSQFVH</sequence>
<name>A0A484MKN7_9ASTE</name>
<dbReference type="Pfam" id="PF13671">
    <property type="entry name" value="AAA_33"/>
    <property type="match status" value="1"/>
</dbReference>
<comment type="subcellular location">
    <subcellularLocation>
        <location evidence="1">Plastid</location>
    </subcellularLocation>
</comment>
<reference evidence="2 3" key="1">
    <citation type="submission" date="2018-04" db="EMBL/GenBank/DDBJ databases">
        <authorList>
            <person name="Vogel A."/>
        </authorList>
    </citation>
    <scope>NUCLEOTIDE SEQUENCE [LARGE SCALE GENOMIC DNA]</scope>
</reference>
<proteinExistence type="predicted"/>
<gene>
    <name evidence="2" type="ORF">CCAM_LOCUS31186</name>
</gene>
<dbReference type="SUPFAM" id="SSF52540">
    <property type="entry name" value="P-loop containing nucleoside triphosphate hydrolases"/>
    <property type="match status" value="1"/>
</dbReference>
<dbReference type="GO" id="GO:0009536">
    <property type="term" value="C:plastid"/>
    <property type="evidence" value="ECO:0007669"/>
    <property type="project" value="UniProtKB-SubCell"/>
</dbReference>
<dbReference type="PANTHER" id="PTHR37807">
    <property type="entry name" value="OS07G0160300 PROTEIN"/>
    <property type="match status" value="1"/>
</dbReference>
<dbReference type="AlphaFoldDB" id="A0A484MKN7"/>
<dbReference type="OrthoDB" id="342190at2759"/>
<keyword evidence="3" id="KW-1185">Reference proteome</keyword>
<accession>A0A484MKN7</accession>
<dbReference type="PANTHER" id="PTHR37807:SF3">
    <property type="entry name" value="OS07G0160300 PROTEIN"/>
    <property type="match status" value="1"/>
</dbReference>
<dbReference type="Gene3D" id="3.40.50.300">
    <property type="entry name" value="P-loop containing nucleotide triphosphate hydrolases"/>
    <property type="match status" value="1"/>
</dbReference>
<protein>
    <submittedName>
        <fullName evidence="2">Uncharacterized protein</fullName>
    </submittedName>
</protein>
<dbReference type="EMBL" id="OOIL02003813">
    <property type="protein sequence ID" value="VFQ89410.1"/>
    <property type="molecule type" value="Genomic_DNA"/>
</dbReference>
<evidence type="ECO:0000313" key="3">
    <source>
        <dbReference type="Proteomes" id="UP000595140"/>
    </source>
</evidence>
<dbReference type="InterPro" id="IPR027417">
    <property type="entry name" value="P-loop_NTPase"/>
</dbReference>
<evidence type="ECO:0000256" key="1">
    <source>
        <dbReference type="ARBA" id="ARBA00004474"/>
    </source>
</evidence>